<gene>
    <name evidence="2" type="ORF">HMPREF1541_07247</name>
</gene>
<dbReference type="AlphaFoldDB" id="W2RMR9"/>
<dbReference type="EMBL" id="KB822723">
    <property type="protein sequence ID" value="ETN37625.1"/>
    <property type="molecule type" value="Genomic_DNA"/>
</dbReference>
<protein>
    <recommendedName>
        <fullName evidence="1">DUF6604 domain-containing protein</fullName>
    </recommendedName>
</protein>
<proteinExistence type="predicted"/>
<dbReference type="InterPro" id="IPR046539">
    <property type="entry name" value="DUF6604"/>
</dbReference>
<dbReference type="Proteomes" id="UP000030752">
    <property type="component" value="Unassembled WGS sequence"/>
</dbReference>
<reference evidence="2 3" key="1">
    <citation type="submission" date="2013-03" db="EMBL/GenBank/DDBJ databases">
        <title>The Genome Sequence of Phialophora europaea CBS 101466.</title>
        <authorList>
            <consortium name="The Broad Institute Genomics Platform"/>
            <person name="Cuomo C."/>
            <person name="de Hoog S."/>
            <person name="Gorbushina A."/>
            <person name="Walker B."/>
            <person name="Young S.K."/>
            <person name="Zeng Q."/>
            <person name="Gargeya S."/>
            <person name="Fitzgerald M."/>
            <person name="Haas B."/>
            <person name="Abouelleil A."/>
            <person name="Allen A.W."/>
            <person name="Alvarado L."/>
            <person name="Arachchi H.M."/>
            <person name="Berlin A.M."/>
            <person name="Chapman S.B."/>
            <person name="Gainer-Dewar J."/>
            <person name="Goldberg J."/>
            <person name="Griggs A."/>
            <person name="Gujja S."/>
            <person name="Hansen M."/>
            <person name="Howarth C."/>
            <person name="Imamovic A."/>
            <person name="Ireland A."/>
            <person name="Larimer J."/>
            <person name="McCowan C."/>
            <person name="Murphy C."/>
            <person name="Pearson M."/>
            <person name="Poon T.W."/>
            <person name="Priest M."/>
            <person name="Roberts A."/>
            <person name="Saif S."/>
            <person name="Shea T."/>
            <person name="Sisk P."/>
            <person name="Sykes S."/>
            <person name="Wortman J."/>
            <person name="Nusbaum C."/>
            <person name="Birren B."/>
        </authorList>
    </citation>
    <scope>NUCLEOTIDE SEQUENCE [LARGE SCALE GENOMIC DNA]</scope>
    <source>
        <strain evidence="2 3">CBS 101466</strain>
    </source>
</reference>
<dbReference type="eggNOG" id="ENOG502T5JR">
    <property type="taxonomic scope" value="Eukaryota"/>
</dbReference>
<name>W2RMR9_CYPE1</name>
<dbReference type="VEuPathDB" id="FungiDB:HMPREF1541_07247"/>
<dbReference type="GeneID" id="19974586"/>
<accession>W2RMR9</accession>
<dbReference type="HOGENOM" id="CLU_1310068_0_0_1"/>
<dbReference type="InParanoid" id="W2RMR9"/>
<dbReference type="Pfam" id="PF20253">
    <property type="entry name" value="DUF6604"/>
    <property type="match status" value="1"/>
</dbReference>
<dbReference type="RefSeq" id="XP_008719794.1">
    <property type="nucleotide sequence ID" value="XM_008721572.1"/>
</dbReference>
<evidence type="ECO:0000259" key="1">
    <source>
        <dbReference type="Pfam" id="PF20253"/>
    </source>
</evidence>
<keyword evidence="3" id="KW-1185">Reference proteome</keyword>
<feature type="domain" description="DUF6604" evidence="1">
    <location>
        <begin position="34"/>
        <end position="118"/>
    </location>
</feature>
<evidence type="ECO:0000313" key="2">
    <source>
        <dbReference type="EMBL" id="ETN37625.1"/>
    </source>
</evidence>
<sequence>MAGLMSDSDFCRLQGQYKMATNAVLKWLRGLTKESESTTSVSYYKTLAANALARGIEVPPKIQHDLETAIRLRTDAQIHHTLRGDNDENHDFMLSVLQDVRSKLAPQMTIRRNSGPPSPSRAPVPPPAIPAPVPHYPPVTASMEYDQLYLQQYYAQYWQQLYQQSWMGASWPASSQDNSGFAYAHSHPRLQYGNIWGTNNASEALVPNLQ</sequence>
<evidence type="ECO:0000313" key="3">
    <source>
        <dbReference type="Proteomes" id="UP000030752"/>
    </source>
</evidence>
<organism evidence="2 3">
    <name type="scientific">Cyphellophora europaea (strain CBS 101466)</name>
    <name type="common">Phialophora europaea</name>
    <dbReference type="NCBI Taxonomy" id="1220924"/>
    <lineage>
        <taxon>Eukaryota</taxon>
        <taxon>Fungi</taxon>
        <taxon>Dikarya</taxon>
        <taxon>Ascomycota</taxon>
        <taxon>Pezizomycotina</taxon>
        <taxon>Eurotiomycetes</taxon>
        <taxon>Chaetothyriomycetidae</taxon>
        <taxon>Chaetothyriales</taxon>
        <taxon>Cyphellophoraceae</taxon>
        <taxon>Cyphellophora</taxon>
    </lineage>
</organism>